<evidence type="ECO:0000259" key="5">
    <source>
        <dbReference type="PROSITE" id="PS50030"/>
    </source>
</evidence>
<dbReference type="EMBL" id="OV725080">
    <property type="protein sequence ID" value="CAH1400334.1"/>
    <property type="molecule type" value="Genomic_DNA"/>
</dbReference>
<dbReference type="CDD" id="cd02407">
    <property type="entry name" value="PTH2_family"/>
    <property type="match status" value="1"/>
</dbReference>
<evidence type="ECO:0000256" key="1">
    <source>
        <dbReference type="ARBA" id="ARBA00013260"/>
    </source>
</evidence>
<dbReference type="Gene3D" id="1.10.8.10">
    <property type="entry name" value="DNA helicase RuvA subunit, C-terminal domain"/>
    <property type="match status" value="1"/>
</dbReference>
<proteinExistence type="inferred from homology"/>
<dbReference type="Pfam" id="PF01981">
    <property type="entry name" value="PTH2"/>
    <property type="match status" value="1"/>
</dbReference>
<evidence type="ECO:0000313" key="6">
    <source>
        <dbReference type="EMBL" id="CAH1400334.1"/>
    </source>
</evidence>
<dbReference type="PANTHER" id="PTHR12649:SF29">
    <property type="entry name" value="AMINOACYL-TRNA HYDROLASE"/>
    <property type="match status" value="1"/>
</dbReference>
<dbReference type="InterPro" id="IPR002833">
    <property type="entry name" value="PTH2"/>
</dbReference>
<reference evidence="6" key="1">
    <citation type="submission" date="2022-01" db="EMBL/GenBank/DDBJ databases">
        <authorList>
            <person name="King R."/>
        </authorList>
    </citation>
    <scope>NUCLEOTIDE SEQUENCE</scope>
</reference>
<sequence length="189" mass="20739">MGDSQIEEPQNTAVISINNQDYLNALLEMGIPEDIATQALSITNNESLELAATQALELMDGGNDDNWEDIIESYKMVFVVNSELGMGVGKTAAQVAHAAVGLYKNLMNKPEECEKLGFWQEEGEKKIVLRGTNEGHLKELSTLAVSFNIPHYAVRDAGLTEIPANSFTVLGLFGLEEEVDKVTKKLRLL</sequence>
<comment type="similarity">
    <text evidence="3">Belongs to the PTH2 family.</text>
</comment>
<dbReference type="PROSITE" id="PS50030">
    <property type="entry name" value="UBA"/>
    <property type="match status" value="1"/>
</dbReference>
<evidence type="ECO:0000313" key="7">
    <source>
        <dbReference type="Proteomes" id="UP001152798"/>
    </source>
</evidence>
<dbReference type="NCBIfam" id="TIGR00283">
    <property type="entry name" value="arch_pth2"/>
    <property type="match status" value="1"/>
</dbReference>
<dbReference type="AlphaFoldDB" id="A0A9P0HE26"/>
<keyword evidence="7" id="KW-1185">Reference proteome</keyword>
<dbReference type="Pfam" id="PF22562">
    <property type="entry name" value="UBA_7"/>
    <property type="match status" value="1"/>
</dbReference>
<protein>
    <recommendedName>
        <fullName evidence="1">peptidyl-tRNA hydrolase</fullName>
        <ecNumber evidence="1">3.1.1.29</ecNumber>
    </recommendedName>
</protein>
<name>A0A9P0HE26_NEZVI</name>
<gene>
    <name evidence="6" type="ORF">NEZAVI_LOCUS9598</name>
</gene>
<dbReference type="InterPro" id="IPR023476">
    <property type="entry name" value="Pep_tRNA_hydro_II_dom_sf"/>
</dbReference>
<comment type="catalytic activity">
    <reaction evidence="4">
        <text>an N-acyl-L-alpha-aminoacyl-tRNA + H2O = an N-acyl-L-amino acid + a tRNA + H(+)</text>
        <dbReference type="Rhea" id="RHEA:54448"/>
        <dbReference type="Rhea" id="RHEA-COMP:10123"/>
        <dbReference type="Rhea" id="RHEA-COMP:13883"/>
        <dbReference type="ChEBI" id="CHEBI:15377"/>
        <dbReference type="ChEBI" id="CHEBI:15378"/>
        <dbReference type="ChEBI" id="CHEBI:59874"/>
        <dbReference type="ChEBI" id="CHEBI:78442"/>
        <dbReference type="ChEBI" id="CHEBI:138191"/>
        <dbReference type="EC" id="3.1.1.29"/>
    </reaction>
</comment>
<dbReference type="Gene3D" id="3.40.1490.10">
    <property type="entry name" value="Bit1"/>
    <property type="match status" value="1"/>
</dbReference>
<dbReference type="GO" id="GO:0004045">
    <property type="term" value="F:peptidyl-tRNA hydrolase activity"/>
    <property type="evidence" value="ECO:0007669"/>
    <property type="project" value="UniProtKB-EC"/>
</dbReference>
<evidence type="ECO:0000256" key="3">
    <source>
        <dbReference type="ARBA" id="ARBA00038050"/>
    </source>
</evidence>
<dbReference type="Proteomes" id="UP001152798">
    <property type="component" value="Chromosome 4"/>
</dbReference>
<feature type="domain" description="UBA" evidence="5">
    <location>
        <begin position="16"/>
        <end position="58"/>
    </location>
</feature>
<evidence type="ECO:0000256" key="4">
    <source>
        <dbReference type="ARBA" id="ARBA00048707"/>
    </source>
</evidence>
<dbReference type="InterPro" id="IPR009060">
    <property type="entry name" value="UBA-like_sf"/>
</dbReference>
<evidence type="ECO:0000256" key="2">
    <source>
        <dbReference type="ARBA" id="ARBA00022801"/>
    </source>
</evidence>
<dbReference type="SUPFAM" id="SSF46934">
    <property type="entry name" value="UBA-like"/>
    <property type="match status" value="1"/>
</dbReference>
<organism evidence="6 7">
    <name type="scientific">Nezara viridula</name>
    <name type="common">Southern green stink bug</name>
    <name type="synonym">Cimex viridulus</name>
    <dbReference type="NCBI Taxonomy" id="85310"/>
    <lineage>
        <taxon>Eukaryota</taxon>
        <taxon>Metazoa</taxon>
        <taxon>Ecdysozoa</taxon>
        <taxon>Arthropoda</taxon>
        <taxon>Hexapoda</taxon>
        <taxon>Insecta</taxon>
        <taxon>Pterygota</taxon>
        <taxon>Neoptera</taxon>
        <taxon>Paraneoptera</taxon>
        <taxon>Hemiptera</taxon>
        <taxon>Heteroptera</taxon>
        <taxon>Panheteroptera</taxon>
        <taxon>Pentatomomorpha</taxon>
        <taxon>Pentatomoidea</taxon>
        <taxon>Pentatomidae</taxon>
        <taxon>Pentatominae</taxon>
        <taxon>Nezara</taxon>
    </lineage>
</organism>
<dbReference type="FunFam" id="3.40.1490.10:FF:000002">
    <property type="entry name" value="Peptidyl-tRNA hydrolase 2, mitochondrial"/>
    <property type="match status" value="1"/>
</dbReference>
<dbReference type="SUPFAM" id="SSF102462">
    <property type="entry name" value="Peptidyl-tRNA hydrolase II"/>
    <property type="match status" value="1"/>
</dbReference>
<dbReference type="EC" id="3.1.1.29" evidence="1"/>
<keyword evidence="2" id="KW-0378">Hydrolase</keyword>
<dbReference type="InterPro" id="IPR015940">
    <property type="entry name" value="UBA"/>
</dbReference>
<dbReference type="GO" id="GO:0005829">
    <property type="term" value="C:cytosol"/>
    <property type="evidence" value="ECO:0007669"/>
    <property type="project" value="TreeGrafter"/>
</dbReference>
<accession>A0A9P0HE26</accession>
<dbReference type="PANTHER" id="PTHR12649">
    <property type="entry name" value="PEPTIDYL-TRNA HYDROLASE 2"/>
    <property type="match status" value="1"/>
</dbReference>
<dbReference type="OrthoDB" id="1733656at2759"/>